<dbReference type="PANTHER" id="PTHR42923">
    <property type="entry name" value="PROTOPORPHYRINOGEN OXIDASE"/>
    <property type="match status" value="1"/>
</dbReference>
<dbReference type="AlphaFoldDB" id="A0A2U2CIM7"/>
<dbReference type="Pfam" id="PF01593">
    <property type="entry name" value="Amino_oxidase"/>
    <property type="match status" value="1"/>
</dbReference>
<feature type="transmembrane region" description="Helical" evidence="1">
    <location>
        <begin position="12"/>
        <end position="30"/>
    </location>
</feature>
<keyword evidence="1" id="KW-0812">Transmembrane</keyword>
<protein>
    <submittedName>
        <fullName evidence="3">Cyclopropane-fatty-acyl-phospholipid synthase</fullName>
    </submittedName>
</protein>
<organism evidence="3 4">
    <name type="scientific">Pararhodobacter marinus</name>
    <dbReference type="NCBI Taxonomy" id="2184063"/>
    <lineage>
        <taxon>Bacteria</taxon>
        <taxon>Pseudomonadati</taxon>
        <taxon>Pseudomonadota</taxon>
        <taxon>Alphaproteobacteria</taxon>
        <taxon>Rhodobacterales</taxon>
        <taxon>Paracoccaceae</taxon>
        <taxon>Pararhodobacter</taxon>
    </lineage>
</organism>
<evidence type="ECO:0000313" key="3">
    <source>
        <dbReference type="EMBL" id="PWE31679.1"/>
    </source>
</evidence>
<dbReference type="PANTHER" id="PTHR42923:SF17">
    <property type="entry name" value="AMINE OXIDASE DOMAIN-CONTAINING PROTEIN"/>
    <property type="match status" value="1"/>
</dbReference>
<sequence>MPFESVPVPPKRIAVIGAGISGMAAAWMLAPGHRVTLIEAERRLGGHARTVIAGKWGDQPVDTGFIVFNHANYPNLTAMFEALDVPTAPAKMSFGASFEGGTCEYALANLDTLFATRRNLADPRFLRMVRDILRFNSRAEHAATDQDMSIGNLMDRLGMGRWFRERYIAPFSGAIWSTPTDKIMDFPARAMVEFFRNHALLSNKGQHQWYTVQGGSIQYVTRLERDLRVRGVDIRLNARTEAVRRLPDGVEVRLQGGEWEKFDDVIFATHSDTTLSLLSDASATERAALGAVRYQDNHAVLHCDETLMPKRRKVWSSWSYTEHSPQDRERISLTYWMNSLQPIPQDDPMFVTLNSTRAVREDRIYDEHTFRHPVYDIAAFAAQDVLRVLNGRRNTWFCGAWMKNGFHEDGFASAVDVVTKMGAGAEAEAA</sequence>
<dbReference type="EMBL" id="QEYD01000001">
    <property type="protein sequence ID" value="PWE31679.1"/>
    <property type="molecule type" value="Genomic_DNA"/>
</dbReference>
<dbReference type="InterPro" id="IPR002937">
    <property type="entry name" value="Amino_oxidase"/>
</dbReference>
<accession>A0A2U2CIM7</accession>
<dbReference type="Gene3D" id="3.30.70.1990">
    <property type="match status" value="1"/>
</dbReference>
<gene>
    <name evidence="3" type="ORF">C4N9_01300</name>
</gene>
<keyword evidence="1" id="KW-1133">Transmembrane helix</keyword>
<dbReference type="OrthoDB" id="20837at2"/>
<dbReference type="Gene3D" id="1.10.405.20">
    <property type="match status" value="1"/>
</dbReference>
<evidence type="ECO:0000256" key="1">
    <source>
        <dbReference type="SAM" id="Phobius"/>
    </source>
</evidence>
<name>A0A2U2CIM7_9RHOB</name>
<keyword evidence="1" id="KW-0472">Membrane</keyword>
<dbReference type="GO" id="GO:0016491">
    <property type="term" value="F:oxidoreductase activity"/>
    <property type="evidence" value="ECO:0007669"/>
    <property type="project" value="InterPro"/>
</dbReference>
<reference evidence="3 4" key="1">
    <citation type="submission" date="2018-05" db="EMBL/GenBank/DDBJ databases">
        <title>Pararhodobacter marina sp. nov., isolated from deep-sea water of the Indian Ocean.</title>
        <authorList>
            <person name="Lai Q.Sr."/>
            <person name="Liu X."/>
            <person name="Shao Z."/>
        </authorList>
    </citation>
    <scope>NUCLEOTIDE SEQUENCE [LARGE SCALE GENOMIC DNA]</scope>
    <source>
        <strain evidence="3 4">CIC4N-9</strain>
    </source>
</reference>
<evidence type="ECO:0000313" key="4">
    <source>
        <dbReference type="Proteomes" id="UP000244940"/>
    </source>
</evidence>
<dbReference type="GeneID" id="94363515"/>
<dbReference type="Proteomes" id="UP000244940">
    <property type="component" value="Unassembled WGS sequence"/>
</dbReference>
<dbReference type="SUPFAM" id="SSF51905">
    <property type="entry name" value="FAD/NAD(P)-binding domain"/>
    <property type="match status" value="1"/>
</dbReference>
<comment type="caution">
    <text evidence="3">The sequence shown here is derived from an EMBL/GenBank/DDBJ whole genome shotgun (WGS) entry which is preliminary data.</text>
</comment>
<dbReference type="RefSeq" id="WP_109531480.1">
    <property type="nucleotide sequence ID" value="NZ_QEYD01000001.1"/>
</dbReference>
<dbReference type="Gene3D" id="3.50.50.60">
    <property type="entry name" value="FAD/NAD(P)-binding domain"/>
    <property type="match status" value="1"/>
</dbReference>
<proteinExistence type="predicted"/>
<dbReference type="InterPro" id="IPR050464">
    <property type="entry name" value="Zeta_carotene_desat/Oxidored"/>
</dbReference>
<keyword evidence="4" id="KW-1185">Reference proteome</keyword>
<dbReference type="InterPro" id="IPR036188">
    <property type="entry name" value="FAD/NAD-bd_sf"/>
</dbReference>
<feature type="domain" description="Amine oxidase" evidence="2">
    <location>
        <begin position="20"/>
        <end position="278"/>
    </location>
</feature>
<evidence type="ECO:0000259" key="2">
    <source>
        <dbReference type="Pfam" id="PF01593"/>
    </source>
</evidence>